<name>D7AA75_ANCN5</name>
<dbReference type="HOGENOM" id="CLU_2588042_0_0_5"/>
<reference evidence="1 2" key="1">
    <citation type="journal article" date="2012" name="Stand. Genomic Sci.">
        <title>Complete genome sequence of the facultatively chemolithoautotrophic and methylotrophic alpha Proteobacterium Starkeya novella type strain (ATCC 8093(T)).</title>
        <authorList>
            <person name="Kappler U."/>
            <person name="Davenport K."/>
            <person name="Beatson S."/>
            <person name="Lucas S."/>
            <person name="Lapidus A."/>
            <person name="Copeland A."/>
            <person name="Berry K.W."/>
            <person name="Glavina Del Rio T."/>
            <person name="Hammon N."/>
            <person name="Dalin E."/>
            <person name="Tice H."/>
            <person name="Pitluck S."/>
            <person name="Richardson P."/>
            <person name="Bruce D."/>
            <person name="Goodwin L.A."/>
            <person name="Han C."/>
            <person name="Tapia R."/>
            <person name="Detter J.C."/>
            <person name="Chang Y.J."/>
            <person name="Jeffries C.D."/>
            <person name="Land M."/>
            <person name="Hauser L."/>
            <person name="Kyrpides N.C."/>
            <person name="Goker M."/>
            <person name="Ivanova N."/>
            <person name="Klenk H.P."/>
            <person name="Woyke T."/>
        </authorList>
    </citation>
    <scope>NUCLEOTIDE SEQUENCE [LARGE SCALE GENOMIC DNA]</scope>
    <source>
        <strain evidence="2">ATCC 8093 / DSM 506 / JCM 20403 / CCM 1077 / IAM 12100 / NBRC 12443 / NCIMB 10456</strain>
    </source>
</reference>
<dbReference type="EMBL" id="CP002026">
    <property type="protein sequence ID" value="ADH90862.1"/>
    <property type="molecule type" value="Genomic_DNA"/>
</dbReference>
<dbReference type="KEGG" id="sno:Snov_3588"/>
<proteinExistence type="predicted"/>
<dbReference type="AlphaFoldDB" id="D7AA75"/>
<keyword evidence="2" id="KW-1185">Reference proteome</keyword>
<organism evidence="1 2">
    <name type="scientific">Ancylobacter novellus (strain ATCC 8093 / DSM 506 / JCM 20403 / CCM 1077 / IAM 12100 / NBRC 12443 / NCIMB 10456)</name>
    <name type="common">Starkeya novella</name>
    <dbReference type="NCBI Taxonomy" id="639283"/>
    <lineage>
        <taxon>Bacteria</taxon>
        <taxon>Pseudomonadati</taxon>
        <taxon>Pseudomonadota</taxon>
        <taxon>Alphaproteobacteria</taxon>
        <taxon>Hyphomicrobiales</taxon>
        <taxon>Xanthobacteraceae</taxon>
        <taxon>Ancylobacter</taxon>
    </lineage>
</organism>
<protein>
    <submittedName>
        <fullName evidence="1">Uncharacterized protein</fullName>
    </submittedName>
</protein>
<dbReference type="OrthoDB" id="8469538at2"/>
<accession>D7AA75</accession>
<gene>
    <name evidence="1" type="ordered locus">Snov_3588</name>
</gene>
<evidence type="ECO:0000313" key="1">
    <source>
        <dbReference type="EMBL" id="ADH90862.1"/>
    </source>
</evidence>
<dbReference type="RefSeq" id="WP_013168363.1">
    <property type="nucleotide sequence ID" value="NC_014217.1"/>
</dbReference>
<sequence>MPGKLEKPLARPIVLKSNPPRTLDTLLSAVEFLNAGTCPDRAEIDSTLDQLMAAASSGEPAVIEAVTSRLEHLLRQRGMT</sequence>
<dbReference type="Proteomes" id="UP000006633">
    <property type="component" value="Chromosome"/>
</dbReference>
<evidence type="ECO:0000313" key="2">
    <source>
        <dbReference type="Proteomes" id="UP000006633"/>
    </source>
</evidence>